<evidence type="ECO:0008006" key="4">
    <source>
        <dbReference type="Google" id="ProtNLM"/>
    </source>
</evidence>
<reference evidence="2 3" key="1">
    <citation type="submission" date="2012-01" db="EMBL/GenBank/DDBJ databases">
        <title>The Genome Sequence of Scardovia inopinata F0304.</title>
        <authorList>
            <consortium name="The Broad Institute Genome Sequencing Platform"/>
            <person name="Ward D."/>
            <person name="Earl A."/>
            <person name="Feldgarden M."/>
            <person name="Gevers D."/>
            <person name="Young S."/>
            <person name="Zeng Q."/>
            <person name="Koehrsen M."/>
            <person name="Alvarado L."/>
            <person name="Berlin A.M."/>
            <person name="Borenstein D."/>
            <person name="Chapman S.B."/>
            <person name="Chen Z."/>
            <person name="Engels R."/>
            <person name="Freedman E."/>
            <person name="Gellesch M."/>
            <person name="Goldberg J."/>
            <person name="Griggs A."/>
            <person name="Gujja S."/>
            <person name="Heilman E.R."/>
            <person name="Heiman D.I."/>
            <person name="Hepburn T.A."/>
            <person name="Howarth C."/>
            <person name="Jen D."/>
            <person name="Larson L."/>
            <person name="Mehta T."/>
            <person name="Park D."/>
            <person name="Pearson M."/>
            <person name="Richards J."/>
            <person name="Roberts A."/>
            <person name="Saif S."/>
            <person name="Shea T.D."/>
            <person name="Shenoy N."/>
            <person name="Sisk P."/>
            <person name="Stolte C."/>
            <person name="Sykes S.N."/>
            <person name="Walk T."/>
            <person name="White J."/>
            <person name="Yandava C."/>
            <person name="Izard J."/>
            <person name="Baranova O.V."/>
            <person name="Blanton J.M."/>
            <person name="Tanner A.C."/>
            <person name="Dewhirst F."/>
            <person name="Haas B."/>
            <person name="Nusbaum C."/>
            <person name="Birren B."/>
        </authorList>
    </citation>
    <scope>NUCLEOTIDE SEQUENCE [LARGE SCALE GENOMIC DNA]</scope>
    <source>
        <strain evidence="2 3">F0304</strain>
    </source>
</reference>
<protein>
    <recommendedName>
        <fullName evidence="4">Polysaccharide biosynthesis protein C-terminal domain-containing protein</fullName>
    </recommendedName>
</protein>
<organism evidence="2 3">
    <name type="scientific">Scardovia inopinata F0304</name>
    <dbReference type="NCBI Taxonomy" id="641146"/>
    <lineage>
        <taxon>Bacteria</taxon>
        <taxon>Bacillati</taxon>
        <taxon>Actinomycetota</taxon>
        <taxon>Actinomycetes</taxon>
        <taxon>Bifidobacteriales</taxon>
        <taxon>Bifidobacteriaceae</taxon>
        <taxon>Scardovia</taxon>
    </lineage>
</organism>
<name>W5II68_SCAIO</name>
<proteinExistence type="predicted"/>
<keyword evidence="1" id="KW-0812">Transmembrane</keyword>
<feature type="transmembrane region" description="Helical" evidence="1">
    <location>
        <begin position="32"/>
        <end position="49"/>
    </location>
</feature>
<dbReference type="EMBL" id="ADCX01000002">
    <property type="protein sequence ID" value="EFG26560.1"/>
    <property type="molecule type" value="Genomic_DNA"/>
</dbReference>
<evidence type="ECO:0000313" key="2">
    <source>
        <dbReference type="EMBL" id="EFG26560.1"/>
    </source>
</evidence>
<accession>W5II68</accession>
<gene>
    <name evidence="2" type="ORF">HMPREF9020_00180</name>
</gene>
<dbReference type="HOGENOM" id="CLU_2345048_0_0_11"/>
<feature type="transmembrane region" description="Helical" evidence="1">
    <location>
        <begin position="55"/>
        <end position="77"/>
    </location>
</feature>
<keyword evidence="3" id="KW-1185">Reference proteome</keyword>
<comment type="caution">
    <text evidence="2">The sequence shown here is derived from an EMBL/GenBank/DDBJ whole genome shotgun (WGS) entry which is preliminary data.</text>
</comment>
<keyword evidence="1" id="KW-1133">Transmembrane helix</keyword>
<dbReference type="AlphaFoldDB" id="W5II68"/>
<keyword evidence="1" id="KW-0472">Membrane</keyword>
<sequence length="97" mass="11055">MFVSSGLILNWYYAVRIGLDMKGYWKSVFRQVLPMIGVCLLGLWAWNALRLNPSWGTLLLGIVIYALVFGLAAYFLSTNDYERGLVKGFARRFAKRG</sequence>
<dbReference type="Proteomes" id="UP000005777">
    <property type="component" value="Unassembled WGS sequence"/>
</dbReference>
<evidence type="ECO:0000256" key="1">
    <source>
        <dbReference type="SAM" id="Phobius"/>
    </source>
</evidence>
<evidence type="ECO:0000313" key="3">
    <source>
        <dbReference type="Proteomes" id="UP000005777"/>
    </source>
</evidence>